<proteinExistence type="inferred from homology"/>
<dbReference type="HAMAP" id="MF_00163">
    <property type="entry name" value="Pep_deformylase"/>
    <property type="match status" value="1"/>
</dbReference>
<dbReference type="OrthoDB" id="9784988at2"/>
<dbReference type="Proteomes" id="UP000070456">
    <property type="component" value="Unassembled WGS sequence"/>
</dbReference>
<sequence>MAIRNILKDGDPTLRKKSREVEKIDQRILTLLDDMIETMYEADGVGLAAPQVGILKRIIVIDVGEGVIEMINPVIIETSGEQIEAEGCLSIPGVTGDVKRPEKVKVQGLNRQGKRIEVIGEGLLARALCHEIDHLDGILFTDKVIK</sequence>
<dbReference type="NCBIfam" id="NF001159">
    <property type="entry name" value="PRK00150.1-3"/>
    <property type="match status" value="1"/>
</dbReference>
<dbReference type="Gene3D" id="3.90.45.10">
    <property type="entry name" value="Peptide deformylase"/>
    <property type="match status" value="1"/>
</dbReference>
<dbReference type="EC" id="3.5.1.88" evidence="6"/>
<comment type="cofactor">
    <cofactor evidence="6">
        <name>Fe(2+)</name>
        <dbReference type="ChEBI" id="CHEBI:29033"/>
    </cofactor>
    <text evidence="6">Binds 1 Fe(2+) ion.</text>
</comment>
<comment type="caution">
    <text evidence="7">The sequence shown here is derived from an EMBL/GenBank/DDBJ whole genome shotgun (WGS) entry which is preliminary data.</text>
</comment>
<evidence type="ECO:0000256" key="5">
    <source>
        <dbReference type="ARBA" id="ARBA00023004"/>
    </source>
</evidence>
<comment type="similarity">
    <text evidence="1 6">Belongs to the polypeptide deformylase family.</text>
</comment>
<feature type="active site" evidence="6">
    <location>
        <position position="131"/>
    </location>
</feature>
<organism evidence="7 8">
    <name type="scientific">Thermotalea metallivorans</name>
    <dbReference type="NCBI Taxonomy" id="520762"/>
    <lineage>
        <taxon>Bacteria</taxon>
        <taxon>Bacillati</taxon>
        <taxon>Bacillota</taxon>
        <taxon>Clostridia</taxon>
        <taxon>Peptostreptococcales</taxon>
        <taxon>Thermotaleaceae</taxon>
        <taxon>Thermotalea</taxon>
    </lineage>
</organism>
<dbReference type="InterPro" id="IPR036821">
    <property type="entry name" value="Peptide_deformylase_sf"/>
</dbReference>
<reference evidence="7 8" key="1">
    <citation type="submission" date="2015-12" db="EMBL/GenBank/DDBJ databases">
        <title>Draft genome sequence of the thermoanaerobe Thermotalea metallivorans, an isolate from the runoff channel of the Great Artesian Basin, Australia.</title>
        <authorList>
            <person name="Patel B.K."/>
        </authorList>
    </citation>
    <scope>NUCLEOTIDE SEQUENCE [LARGE SCALE GENOMIC DNA]</scope>
    <source>
        <strain evidence="7 8">B2-1</strain>
    </source>
</reference>
<dbReference type="SUPFAM" id="SSF56420">
    <property type="entry name" value="Peptide deformylase"/>
    <property type="match status" value="1"/>
</dbReference>
<dbReference type="GO" id="GO:0042586">
    <property type="term" value="F:peptide deformylase activity"/>
    <property type="evidence" value="ECO:0007669"/>
    <property type="project" value="UniProtKB-UniRule"/>
</dbReference>
<feature type="binding site" evidence="6">
    <location>
        <position position="134"/>
    </location>
    <ligand>
        <name>Fe cation</name>
        <dbReference type="ChEBI" id="CHEBI:24875"/>
    </ligand>
</feature>
<dbReference type="PATRIC" id="fig|520762.4.peg.1610"/>
<evidence type="ECO:0000256" key="3">
    <source>
        <dbReference type="ARBA" id="ARBA00022801"/>
    </source>
</evidence>
<evidence type="ECO:0000256" key="4">
    <source>
        <dbReference type="ARBA" id="ARBA00022917"/>
    </source>
</evidence>
<evidence type="ECO:0000313" key="7">
    <source>
        <dbReference type="EMBL" id="KXG75983.1"/>
    </source>
</evidence>
<keyword evidence="3 6" id="KW-0378">Hydrolase</keyword>
<accession>A0A140L608</accession>
<evidence type="ECO:0000313" key="8">
    <source>
        <dbReference type="Proteomes" id="UP000070456"/>
    </source>
</evidence>
<dbReference type="CDD" id="cd00487">
    <property type="entry name" value="Pep_deformylase"/>
    <property type="match status" value="1"/>
</dbReference>
<dbReference type="PIRSF" id="PIRSF004749">
    <property type="entry name" value="Pep_def"/>
    <property type="match status" value="1"/>
</dbReference>
<comment type="catalytic activity">
    <reaction evidence="6">
        <text>N-terminal N-formyl-L-methionyl-[peptide] + H2O = N-terminal L-methionyl-[peptide] + formate</text>
        <dbReference type="Rhea" id="RHEA:24420"/>
        <dbReference type="Rhea" id="RHEA-COMP:10639"/>
        <dbReference type="Rhea" id="RHEA-COMP:10640"/>
        <dbReference type="ChEBI" id="CHEBI:15377"/>
        <dbReference type="ChEBI" id="CHEBI:15740"/>
        <dbReference type="ChEBI" id="CHEBI:49298"/>
        <dbReference type="ChEBI" id="CHEBI:64731"/>
        <dbReference type="EC" id="3.5.1.88"/>
    </reaction>
</comment>
<evidence type="ECO:0000256" key="6">
    <source>
        <dbReference type="HAMAP-Rule" id="MF_00163"/>
    </source>
</evidence>
<feature type="binding site" evidence="6">
    <location>
        <position position="88"/>
    </location>
    <ligand>
        <name>Fe cation</name>
        <dbReference type="ChEBI" id="CHEBI:24875"/>
    </ligand>
</feature>
<dbReference type="EMBL" id="LOEE01000030">
    <property type="protein sequence ID" value="KXG75983.1"/>
    <property type="molecule type" value="Genomic_DNA"/>
</dbReference>
<dbReference type="FunFam" id="3.90.45.10:FF:000005">
    <property type="entry name" value="Peptide deformylase"/>
    <property type="match status" value="1"/>
</dbReference>
<dbReference type="PANTHER" id="PTHR10458:SF22">
    <property type="entry name" value="PEPTIDE DEFORMYLASE"/>
    <property type="match status" value="1"/>
</dbReference>
<dbReference type="RefSeq" id="WP_068556041.1">
    <property type="nucleotide sequence ID" value="NZ_LOEE01000030.1"/>
</dbReference>
<keyword evidence="4 6" id="KW-0648">Protein biosynthesis</keyword>
<evidence type="ECO:0000256" key="2">
    <source>
        <dbReference type="ARBA" id="ARBA00022723"/>
    </source>
</evidence>
<keyword evidence="2 6" id="KW-0479">Metal-binding</keyword>
<comment type="function">
    <text evidence="6">Removes the formyl group from the N-terminal Met of newly synthesized proteins. Requires at least a dipeptide for an efficient rate of reaction. N-terminal L-methionine is a prerequisite for activity but the enzyme has broad specificity at other positions.</text>
</comment>
<protein>
    <recommendedName>
        <fullName evidence="6">Peptide deformylase</fullName>
        <shortName evidence="6">PDF</shortName>
        <ecNumber evidence="6">3.5.1.88</ecNumber>
    </recommendedName>
    <alternativeName>
        <fullName evidence="6">Polypeptide deformylase</fullName>
    </alternativeName>
</protein>
<dbReference type="AlphaFoldDB" id="A0A140L608"/>
<dbReference type="InterPro" id="IPR023635">
    <property type="entry name" value="Peptide_deformylase"/>
</dbReference>
<evidence type="ECO:0000256" key="1">
    <source>
        <dbReference type="ARBA" id="ARBA00010759"/>
    </source>
</evidence>
<dbReference type="Pfam" id="PF01327">
    <property type="entry name" value="Pep_deformylase"/>
    <property type="match status" value="1"/>
</dbReference>
<dbReference type="PANTHER" id="PTHR10458">
    <property type="entry name" value="PEPTIDE DEFORMYLASE"/>
    <property type="match status" value="1"/>
</dbReference>
<dbReference type="GO" id="GO:0006412">
    <property type="term" value="P:translation"/>
    <property type="evidence" value="ECO:0007669"/>
    <property type="project" value="UniProtKB-UniRule"/>
</dbReference>
<dbReference type="GO" id="GO:0046872">
    <property type="term" value="F:metal ion binding"/>
    <property type="evidence" value="ECO:0007669"/>
    <property type="project" value="UniProtKB-KW"/>
</dbReference>
<dbReference type="NCBIfam" id="TIGR00079">
    <property type="entry name" value="pept_deformyl"/>
    <property type="match status" value="1"/>
</dbReference>
<name>A0A140L608_9FIRM</name>
<feature type="binding site" evidence="6">
    <location>
        <position position="130"/>
    </location>
    <ligand>
        <name>Fe cation</name>
        <dbReference type="ChEBI" id="CHEBI:24875"/>
    </ligand>
</feature>
<keyword evidence="5 6" id="KW-0408">Iron</keyword>
<dbReference type="PRINTS" id="PR01576">
    <property type="entry name" value="PDEFORMYLASE"/>
</dbReference>
<keyword evidence="8" id="KW-1185">Reference proteome</keyword>
<gene>
    <name evidence="7" type="primary">def1</name>
    <name evidence="6" type="synonym">def</name>
    <name evidence="7" type="ORF">AN619_14470</name>
</gene>
<dbReference type="STRING" id="520762.AN619_14470"/>